<evidence type="ECO:0000313" key="15">
    <source>
        <dbReference type="Proteomes" id="UP000824988"/>
    </source>
</evidence>
<evidence type="ECO:0000256" key="9">
    <source>
        <dbReference type="ARBA" id="ARBA00023136"/>
    </source>
</evidence>
<keyword evidence="15" id="KW-1185">Reference proteome</keyword>
<dbReference type="InterPro" id="IPR008207">
    <property type="entry name" value="Sig_transdc_His_kin_Hpt_dom"/>
</dbReference>
<dbReference type="GO" id="GO:0005524">
    <property type="term" value="F:ATP binding"/>
    <property type="evidence" value="ECO:0007669"/>
    <property type="project" value="UniProtKB-KW"/>
</dbReference>
<dbReference type="SMART" id="SM00448">
    <property type="entry name" value="REC"/>
    <property type="match status" value="1"/>
</dbReference>
<keyword evidence="5" id="KW-0547">Nucleotide-binding</keyword>
<keyword evidence="8" id="KW-0902">Two-component regulatory system</keyword>
<dbReference type="EMBL" id="AP019782">
    <property type="protein sequence ID" value="BBL71033.1"/>
    <property type="molecule type" value="Genomic_DNA"/>
</dbReference>
<comment type="subcellular location">
    <subcellularLocation>
        <location evidence="1">Cell membrane</location>
        <topology evidence="1">Multi-pass membrane protein</topology>
    </subcellularLocation>
</comment>
<feature type="domain" description="HPt" evidence="13">
    <location>
        <begin position="152"/>
        <end position="245"/>
    </location>
</feature>
<dbReference type="CDD" id="cd17546">
    <property type="entry name" value="REC_hyHK_CKI1_RcsC-like"/>
    <property type="match status" value="1"/>
</dbReference>
<evidence type="ECO:0000259" key="12">
    <source>
        <dbReference type="PROSITE" id="PS50110"/>
    </source>
</evidence>
<dbReference type="PROSITE" id="PS50894">
    <property type="entry name" value="HPT"/>
    <property type="match status" value="1"/>
</dbReference>
<organism evidence="14 15">
    <name type="scientific">Methylogaea oryzae</name>
    <dbReference type="NCBI Taxonomy" id="1295382"/>
    <lineage>
        <taxon>Bacteria</taxon>
        <taxon>Pseudomonadati</taxon>
        <taxon>Pseudomonadota</taxon>
        <taxon>Gammaproteobacteria</taxon>
        <taxon>Methylococcales</taxon>
        <taxon>Methylococcaceae</taxon>
        <taxon>Methylogaea</taxon>
    </lineage>
</organism>
<keyword evidence="6" id="KW-0067">ATP-binding</keyword>
<evidence type="ECO:0000259" key="13">
    <source>
        <dbReference type="PROSITE" id="PS50894"/>
    </source>
</evidence>
<accession>A0A8D4VMQ6</accession>
<dbReference type="InterPro" id="IPR001789">
    <property type="entry name" value="Sig_transdc_resp-reg_receiver"/>
</dbReference>
<evidence type="ECO:0000256" key="1">
    <source>
        <dbReference type="ARBA" id="ARBA00004651"/>
    </source>
</evidence>
<dbReference type="SUPFAM" id="SSF47226">
    <property type="entry name" value="Histidine-containing phosphotransfer domain, HPT domain"/>
    <property type="match status" value="1"/>
</dbReference>
<evidence type="ECO:0000256" key="5">
    <source>
        <dbReference type="ARBA" id="ARBA00022741"/>
    </source>
</evidence>
<dbReference type="GO" id="GO:0004672">
    <property type="term" value="F:protein kinase activity"/>
    <property type="evidence" value="ECO:0007669"/>
    <property type="project" value="UniProtKB-ARBA"/>
</dbReference>
<protein>
    <recommendedName>
        <fullName evidence="16">Response regulator</fullName>
    </recommendedName>
</protein>
<evidence type="ECO:0000256" key="10">
    <source>
        <dbReference type="PROSITE-ProRule" id="PRU00110"/>
    </source>
</evidence>
<feature type="domain" description="Response regulatory" evidence="12">
    <location>
        <begin position="7"/>
        <end position="124"/>
    </location>
</feature>
<dbReference type="Pfam" id="PF01627">
    <property type="entry name" value="Hpt"/>
    <property type="match status" value="1"/>
</dbReference>
<dbReference type="GO" id="GO:0000160">
    <property type="term" value="P:phosphorelay signal transduction system"/>
    <property type="evidence" value="ECO:0007669"/>
    <property type="project" value="UniProtKB-KW"/>
</dbReference>
<reference evidence="14" key="1">
    <citation type="submission" date="2019-06" db="EMBL/GenBank/DDBJ databases">
        <title>Complete genome sequence of Methylogaea oryzae strain JCM16910.</title>
        <authorList>
            <person name="Asakawa S."/>
        </authorList>
    </citation>
    <scope>NUCLEOTIDE SEQUENCE</scope>
    <source>
        <strain evidence="14">E10</strain>
    </source>
</reference>
<evidence type="ECO:0000313" key="14">
    <source>
        <dbReference type="EMBL" id="BBL71033.1"/>
    </source>
</evidence>
<evidence type="ECO:0000256" key="4">
    <source>
        <dbReference type="ARBA" id="ARBA00022692"/>
    </source>
</evidence>
<dbReference type="PANTHER" id="PTHR45339:SF1">
    <property type="entry name" value="HYBRID SIGNAL TRANSDUCTION HISTIDINE KINASE J"/>
    <property type="match status" value="1"/>
</dbReference>
<name>A0A8D4VMQ6_9GAMM</name>
<feature type="modified residue" description="Phosphohistidine" evidence="10">
    <location>
        <position position="191"/>
    </location>
</feature>
<keyword evidence="9" id="KW-0472">Membrane</keyword>
<dbReference type="Proteomes" id="UP000824988">
    <property type="component" value="Chromosome"/>
</dbReference>
<dbReference type="PANTHER" id="PTHR45339">
    <property type="entry name" value="HYBRID SIGNAL TRANSDUCTION HISTIDINE KINASE J"/>
    <property type="match status" value="1"/>
</dbReference>
<keyword evidence="3 11" id="KW-0597">Phosphoprotein</keyword>
<proteinExistence type="predicted"/>
<dbReference type="InterPro" id="IPR036641">
    <property type="entry name" value="HPT_dom_sf"/>
</dbReference>
<evidence type="ECO:0000256" key="2">
    <source>
        <dbReference type="ARBA" id="ARBA00022475"/>
    </source>
</evidence>
<evidence type="ECO:0000256" key="7">
    <source>
        <dbReference type="ARBA" id="ARBA00022989"/>
    </source>
</evidence>
<dbReference type="PROSITE" id="PS50110">
    <property type="entry name" value="RESPONSE_REGULATORY"/>
    <property type="match status" value="1"/>
</dbReference>
<dbReference type="KEGG" id="moz:MoryE10_16390"/>
<feature type="modified residue" description="4-aspartylphosphate" evidence="11">
    <location>
        <position position="56"/>
    </location>
</feature>
<dbReference type="Gene3D" id="1.20.120.160">
    <property type="entry name" value="HPT domain"/>
    <property type="match status" value="1"/>
</dbReference>
<dbReference type="GO" id="GO:0005886">
    <property type="term" value="C:plasma membrane"/>
    <property type="evidence" value="ECO:0007669"/>
    <property type="project" value="UniProtKB-SubCell"/>
</dbReference>
<keyword evidence="2" id="KW-1003">Cell membrane</keyword>
<dbReference type="InterPro" id="IPR011006">
    <property type="entry name" value="CheY-like_superfamily"/>
</dbReference>
<keyword evidence="7" id="KW-1133">Transmembrane helix</keyword>
<dbReference type="SUPFAM" id="SSF52172">
    <property type="entry name" value="CheY-like"/>
    <property type="match status" value="1"/>
</dbReference>
<evidence type="ECO:0000256" key="8">
    <source>
        <dbReference type="ARBA" id="ARBA00023012"/>
    </source>
</evidence>
<dbReference type="Gene3D" id="3.40.50.2300">
    <property type="match status" value="1"/>
</dbReference>
<keyword evidence="4" id="KW-0812">Transmembrane</keyword>
<sequence>MYPQALRILVVDDNPLNRDLVRLQLEEFGFAVETVCNGEEALLALTASPYKLVLMDLHMPVLGGRETIRRLRATDGANRDVPVIALTAQTCGSDRETLKVEGFNGVLYKPLEMDELAQTLAVFYPEAMSAANQAAAAQPGTWPCLLRRANGSVALAQLLLTRLMEELPRQMALIMQALDSGQREKALESAHKLHGSAAYFDLNDIKAAADTLERLLIAQVKIGEQAACNRLAAAIDAFLLQRDAIMAEAALASAS</sequence>
<evidence type="ECO:0008006" key="16">
    <source>
        <dbReference type="Google" id="ProtNLM"/>
    </source>
</evidence>
<evidence type="ECO:0000256" key="6">
    <source>
        <dbReference type="ARBA" id="ARBA00022840"/>
    </source>
</evidence>
<evidence type="ECO:0000256" key="11">
    <source>
        <dbReference type="PROSITE-ProRule" id="PRU00169"/>
    </source>
</evidence>
<dbReference type="AlphaFoldDB" id="A0A8D4VMQ6"/>
<dbReference type="Pfam" id="PF00072">
    <property type="entry name" value="Response_reg"/>
    <property type="match status" value="1"/>
</dbReference>
<evidence type="ECO:0000256" key="3">
    <source>
        <dbReference type="ARBA" id="ARBA00022553"/>
    </source>
</evidence>
<gene>
    <name evidence="14" type="ORF">MoryE10_16390</name>
</gene>
<dbReference type="CDD" id="cd00088">
    <property type="entry name" value="HPT"/>
    <property type="match status" value="1"/>
</dbReference>